<dbReference type="OrthoDB" id="239701at2759"/>
<evidence type="ECO:0000256" key="1">
    <source>
        <dbReference type="SAM" id="MobiDB-lite"/>
    </source>
</evidence>
<keyword evidence="3" id="KW-1185">Reference proteome</keyword>
<gene>
    <name evidence="2" type="ORF">BSL78_08819</name>
</gene>
<feature type="compositionally biased region" description="Basic and acidic residues" evidence="1">
    <location>
        <begin position="1"/>
        <end position="22"/>
    </location>
</feature>
<name>A0A2G8L208_STIJA</name>
<evidence type="ECO:0000313" key="3">
    <source>
        <dbReference type="Proteomes" id="UP000230750"/>
    </source>
</evidence>
<comment type="caution">
    <text evidence="2">The sequence shown here is derived from an EMBL/GenBank/DDBJ whole genome shotgun (WGS) entry which is preliminary data.</text>
</comment>
<reference evidence="2 3" key="1">
    <citation type="journal article" date="2017" name="PLoS Biol.">
        <title>The sea cucumber genome provides insights into morphological evolution and visceral regeneration.</title>
        <authorList>
            <person name="Zhang X."/>
            <person name="Sun L."/>
            <person name="Yuan J."/>
            <person name="Sun Y."/>
            <person name="Gao Y."/>
            <person name="Zhang L."/>
            <person name="Li S."/>
            <person name="Dai H."/>
            <person name="Hamel J.F."/>
            <person name="Liu C."/>
            <person name="Yu Y."/>
            <person name="Liu S."/>
            <person name="Lin W."/>
            <person name="Guo K."/>
            <person name="Jin S."/>
            <person name="Xu P."/>
            <person name="Storey K.B."/>
            <person name="Huan P."/>
            <person name="Zhang T."/>
            <person name="Zhou Y."/>
            <person name="Zhang J."/>
            <person name="Lin C."/>
            <person name="Li X."/>
            <person name="Xing L."/>
            <person name="Huo D."/>
            <person name="Sun M."/>
            <person name="Wang L."/>
            <person name="Mercier A."/>
            <person name="Li F."/>
            <person name="Yang H."/>
            <person name="Xiang J."/>
        </authorList>
    </citation>
    <scope>NUCLEOTIDE SEQUENCE [LARGE SCALE GENOMIC DNA]</scope>
    <source>
        <strain evidence="2">Shaxun</strain>
        <tissue evidence="2">Muscle</tissue>
    </source>
</reference>
<evidence type="ECO:0000313" key="2">
    <source>
        <dbReference type="EMBL" id="PIK54291.1"/>
    </source>
</evidence>
<sequence>MAEIHSDSEQDKPKNGDKEKSHTRMNPTWDAAKPFLQGLAEGRLQDSKVKAFLDICERYCRSRHFVLPIEFAPMHPVEETVRLLVACILKHHDLGHVALALVEHQGQGEGSLLHHHKHYIPKSLSEICRVVYQTRRHLMKTHQERNVQYEELCAPIVERCQFLFRELRPAIGNEVQALKRLKILNTPPRWKNAVHQMIQTSRTEAAAALGKHEAIHLHSTPHCPNPHSYPSPPTRRATTTTMIKCLSHPKTSGAMGLSLCVFGKHEEPIPNPFHPPCTAPTPNSNPYPLHPTPHPTNQPAVLWVSPFVFEIRVC</sequence>
<proteinExistence type="predicted"/>
<protein>
    <submittedName>
        <fullName evidence="2">Putative E3 ubiquitin-protein ligase HERC2</fullName>
    </submittedName>
</protein>
<feature type="region of interest" description="Disordered" evidence="1">
    <location>
        <begin position="1"/>
        <end position="27"/>
    </location>
</feature>
<dbReference type="STRING" id="307972.A0A2G8L208"/>
<accession>A0A2G8L208</accession>
<dbReference type="Proteomes" id="UP000230750">
    <property type="component" value="Unassembled WGS sequence"/>
</dbReference>
<dbReference type="EMBL" id="MRZV01000255">
    <property type="protein sequence ID" value="PIK54291.1"/>
    <property type="molecule type" value="Genomic_DNA"/>
</dbReference>
<dbReference type="AlphaFoldDB" id="A0A2G8L208"/>
<organism evidence="2 3">
    <name type="scientific">Stichopus japonicus</name>
    <name type="common">Sea cucumber</name>
    <dbReference type="NCBI Taxonomy" id="307972"/>
    <lineage>
        <taxon>Eukaryota</taxon>
        <taxon>Metazoa</taxon>
        <taxon>Echinodermata</taxon>
        <taxon>Eleutherozoa</taxon>
        <taxon>Echinozoa</taxon>
        <taxon>Holothuroidea</taxon>
        <taxon>Aspidochirotacea</taxon>
        <taxon>Aspidochirotida</taxon>
        <taxon>Stichopodidae</taxon>
        <taxon>Apostichopus</taxon>
    </lineage>
</organism>